<evidence type="ECO:0000259" key="7">
    <source>
        <dbReference type="PROSITE" id="PS51296"/>
    </source>
</evidence>
<dbReference type="AlphaFoldDB" id="L7F6P6"/>
<dbReference type="PRINTS" id="PR00162">
    <property type="entry name" value="RIESKE"/>
</dbReference>
<gene>
    <name evidence="8" type="ORF">STRTUCAR8_05314</name>
</gene>
<keyword evidence="3" id="KW-0408">Iron</keyword>
<dbReference type="Gene3D" id="3.50.50.60">
    <property type="entry name" value="FAD/NAD(P)-binding domain"/>
    <property type="match status" value="1"/>
</dbReference>
<dbReference type="SUPFAM" id="SSF51905">
    <property type="entry name" value="FAD/NAD(P)-binding domain"/>
    <property type="match status" value="1"/>
</dbReference>
<dbReference type="Gene3D" id="2.102.10.10">
    <property type="entry name" value="Rieske [2Fe-2S] iron-sulphur domain"/>
    <property type="match status" value="1"/>
</dbReference>
<sequence>MAVFRTTSGTQADGMKTSRSGRIAHHQGHSAAMNPRNGIQSSYWLETAPPPAPAPPPSGDLTVDVAVVGGGIAGLSTAWELVRQGREVAVLEADRVAAGVTGRTTAKLTAQHTLIYDHLRRTRGPEGARLYARSQTEAIRYAAGLVDELGIDCEWEEAAALTYAEDPRHVAELRAEAEAAREAGLPAEFVTGTDLPFAVAGAVRVSGQAQFHPRKYLLALTEDLLRRGGTVYEGTRVVGLTEGEPCVLRTDAGVSVRAREVVIATHYPIFDRALLFTRLSPRRELVVAATIDEDRAPRDMYITPERDTRSVRSAPYGDGKRLLIVTGEHFTPGAADVEERFDRLSAWADEHFTGLTFTHRWATQDNDSTDSVPLVGPLHHGSGHTCVATGFGGWGLSGGIMAGRLLSEQINGRTVPWSGLYDPRRLAPVVREGLSFLKHQAQVARHFVGDRLPAMTAPSVGDIPPGHGAVLRLGGQQCAVHRDETGSLQAVSARCTHLGCIVAFNDAEQAWECPCHGSRFAPDGRILQGPAVRPLEKRDIPQEEQTSPES</sequence>
<evidence type="ECO:0000256" key="2">
    <source>
        <dbReference type="ARBA" id="ARBA00022723"/>
    </source>
</evidence>
<dbReference type="InterPro" id="IPR006076">
    <property type="entry name" value="FAD-dep_OxRdtase"/>
</dbReference>
<dbReference type="InterPro" id="IPR005805">
    <property type="entry name" value="Rieske_Fe-S_prot_C"/>
</dbReference>
<dbReference type="InterPro" id="IPR017941">
    <property type="entry name" value="Rieske_2Fe-2S"/>
</dbReference>
<proteinExistence type="predicted"/>
<feature type="compositionally biased region" description="Polar residues" evidence="6">
    <location>
        <begin position="1"/>
        <end position="11"/>
    </location>
</feature>
<dbReference type="GO" id="GO:0046872">
    <property type="term" value="F:metal ion binding"/>
    <property type="evidence" value="ECO:0007669"/>
    <property type="project" value="UniProtKB-KW"/>
</dbReference>
<dbReference type="PANTHER" id="PTHR13847:SF274">
    <property type="entry name" value="RIESKE 2FE-2S IRON-SULFUR PROTEIN YHFW-RELATED"/>
    <property type="match status" value="1"/>
</dbReference>
<name>L7F6P6_STRT8</name>
<evidence type="ECO:0000313" key="8">
    <source>
        <dbReference type="EMBL" id="ELP66952.1"/>
    </source>
</evidence>
<feature type="region of interest" description="Disordered" evidence="6">
    <location>
        <begin position="1"/>
        <end position="36"/>
    </location>
</feature>
<keyword evidence="1" id="KW-0001">2Fe-2S</keyword>
<accession>L7F6P6</accession>
<dbReference type="InterPro" id="IPR036188">
    <property type="entry name" value="FAD/NAD-bd_sf"/>
</dbReference>
<dbReference type="GO" id="GO:0051537">
    <property type="term" value="F:2 iron, 2 sulfur cluster binding"/>
    <property type="evidence" value="ECO:0007669"/>
    <property type="project" value="UniProtKB-KW"/>
</dbReference>
<dbReference type="Gene3D" id="3.30.9.10">
    <property type="entry name" value="D-Amino Acid Oxidase, subunit A, domain 2"/>
    <property type="match status" value="1"/>
</dbReference>
<keyword evidence="2" id="KW-0479">Metal-binding</keyword>
<feature type="region of interest" description="Disordered" evidence="6">
    <location>
        <begin position="526"/>
        <end position="550"/>
    </location>
</feature>
<organism evidence="8 9">
    <name type="scientific">Streptomyces turgidiscabies (strain Car8)</name>
    <dbReference type="NCBI Taxonomy" id="698760"/>
    <lineage>
        <taxon>Bacteria</taxon>
        <taxon>Bacillati</taxon>
        <taxon>Actinomycetota</taxon>
        <taxon>Actinomycetes</taxon>
        <taxon>Kitasatosporales</taxon>
        <taxon>Streptomycetaceae</taxon>
        <taxon>Streptomyces</taxon>
    </lineage>
</organism>
<dbReference type="STRING" id="85558.T45_01066"/>
<evidence type="ECO:0000256" key="3">
    <source>
        <dbReference type="ARBA" id="ARBA00023004"/>
    </source>
</evidence>
<dbReference type="SUPFAM" id="SSF50022">
    <property type="entry name" value="ISP domain"/>
    <property type="match status" value="1"/>
</dbReference>
<keyword evidence="9" id="KW-1185">Reference proteome</keyword>
<dbReference type="CDD" id="cd03477">
    <property type="entry name" value="Rieske_YhfW_C"/>
    <property type="match status" value="1"/>
</dbReference>
<comment type="caution">
    <text evidence="8">The sequence shown here is derived from an EMBL/GenBank/DDBJ whole genome shotgun (WGS) entry which is preliminary data.</text>
</comment>
<dbReference type="Pfam" id="PF01266">
    <property type="entry name" value="DAO"/>
    <property type="match status" value="1"/>
</dbReference>
<reference evidence="8 9" key="1">
    <citation type="journal article" date="2011" name="Plasmid">
        <title>Streptomyces turgidiscabies Car8 contains a modular pathogenicity island that shares virulence genes with other actinobacterial plant pathogens.</title>
        <authorList>
            <person name="Huguet-Tapia J.C."/>
            <person name="Badger J.H."/>
            <person name="Loria R."/>
            <person name="Pettis G.S."/>
        </authorList>
    </citation>
    <scope>NUCLEOTIDE SEQUENCE [LARGE SCALE GENOMIC DNA]</scope>
    <source>
        <strain evidence="8 9">Car8</strain>
    </source>
</reference>
<dbReference type="Pfam" id="PF00355">
    <property type="entry name" value="Rieske"/>
    <property type="match status" value="1"/>
</dbReference>
<dbReference type="PANTHER" id="PTHR13847">
    <property type="entry name" value="SARCOSINE DEHYDROGENASE-RELATED"/>
    <property type="match status" value="1"/>
</dbReference>
<evidence type="ECO:0000313" key="9">
    <source>
        <dbReference type="Proteomes" id="UP000010931"/>
    </source>
</evidence>
<dbReference type="GO" id="GO:0016020">
    <property type="term" value="C:membrane"/>
    <property type="evidence" value="ECO:0007669"/>
    <property type="project" value="InterPro"/>
</dbReference>
<dbReference type="PATRIC" id="fig|698760.3.peg.4283"/>
<keyword evidence="4" id="KW-0411">Iron-sulfur</keyword>
<dbReference type="InterPro" id="IPR038010">
    <property type="entry name" value="YhfW_C"/>
</dbReference>
<protein>
    <submittedName>
        <fullName evidence="8">FAD dependent oxidoreductase</fullName>
    </submittedName>
</protein>
<dbReference type="GO" id="GO:0016705">
    <property type="term" value="F:oxidoreductase activity, acting on paired donors, with incorporation or reduction of molecular oxygen"/>
    <property type="evidence" value="ECO:0007669"/>
    <property type="project" value="UniProtKB-ARBA"/>
</dbReference>
<dbReference type="InterPro" id="IPR036922">
    <property type="entry name" value="Rieske_2Fe-2S_sf"/>
</dbReference>
<feature type="domain" description="Rieske" evidence="7">
    <location>
        <begin position="455"/>
        <end position="536"/>
    </location>
</feature>
<dbReference type="GO" id="GO:0005737">
    <property type="term" value="C:cytoplasm"/>
    <property type="evidence" value="ECO:0007669"/>
    <property type="project" value="TreeGrafter"/>
</dbReference>
<keyword evidence="5" id="KW-1015">Disulfide bond</keyword>
<dbReference type="FunFam" id="2.102.10.10:FF:000014">
    <property type="entry name" value="Oxidoreductase, FAD dependent"/>
    <property type="match status" value="1"/>
</dbReference>
<evidence type="ECO:0000256" key="6">
    <source>
        <dbReference type="SAM" id="MobiDB-lite"/>
    </source>
</evidence>
<evidence type="ECO:0000256" key="1">
    <source>
        <dbReference type="ARBA" id="ARBA00022714"/>
    </source>
</evidence>
<dbReference type="EMBL" id="AEJB01000318">
    <property type="protein sequence ID" value="ELP66952.1"/>
    <property type="molecule type" value="Genomic_DNA"/>
</dbReference>
<dbReference type="PROSITE" id="PS51296">
    <property type="entry name" value="RIESKE"/>
    <property type="match status" value="1"/>
</dbReference>
<evidence type="ECO:0000256" key="4">
    <source>
        <dbReference type="ARBA" id="ARBA00023014"/>
    </source>
</evidence>
<dbReference type="Proteomes" id="UP000010931">
    <property type="component" value="Unassembled WGS sequence"/>
</dbReference>
<evidence type="ECO:0000256" key="5">
    <source>
        <dbReference type="ARBA" id="ARBA00023157"/>
    </source>
</evidence>
<dbReference type="GO" id="GO:0004497">
    <property type="term" value="F:monooxygenase activity"/>
    <property type="evidence" value="ECO:0007669"/>
    <property type="project" value="UniProtKB-ARBA"/>
</dbReference>